<dbReference type="STRING" id="1205910.B005_3832"/>
<gene>
    <name evidence="2" type="ordered locus">B005_3832</name>
</gene>
<evidence type="ECO:0000256" key="1">
    <source>
        <dbReference type="SAM" id="MobiDB-lite"/>
    </source>
</evidence>
<dbReference type="HOGENOM" id="CLU_3273452_0_0_11"/>
<name>J7LAF1_NOCAA</name>
<organism evidence="2 3">
    <name type="scientific">Nocardiopsis alba (strain ATCC BAA-2165 / BE74)</name>
    <dbReference type="NCBI Taxonomy" id="1205910"/>
    <lineage>
        <taxon>Bacteria</taxon>
        <taxon>Bacillati</taxon>
        <taxon>Actinomycetota</taxon>
        <taxon>Actinomycetes</taxon>
        <taxon>Streptosporangiales</taxon>
        <taxon>Nocardiopsidaceae</taxon>
        <taxon>Nocardiopsis</taxon>
    </lineage>
</organism>
<proteinExistence type="predicted"/>
<evidence type="ECO:0000313" key="2">
    <source>
        <dbReference type="EMBL" id="AFR07784.1"/>
    </source>
</evidence>
<dbReference type="AlphaFoldDB" id="J7LAF1"/>
<feature type="region of interest" description="Disordered" evidence="1">
    <location>
        <begin position="1"/>
        <end position="41"/>
    </location>
</feature>
<accession>J7LAF1</accession>
<feature type="compositionally biased region" description="Low complexity" evidence="1">
    <location>
        <begin position="1"/>
        <end position="10"/>
    </location>
</feature>
<protein>
    <submittedName>
        <fullName evidence="2">Uncharacterized protein</fullName>
    </submittedName>
</protein>
<dbReference type="Proteomes" id="UP000003779">
    <property type="component" value="Chromosome"/>
</dbReference>
<sequence>MMDTTPLRPARTPRPRSWRASRDKSPERFANKLPLTLDHLT</sequence>
<reference evidence="3" key="2">
    <citation type="submission" date="2012-08" db="EMBL/GenBank/DDBJ databases">
        <title>Whole-genome sequence of Nocardiopsis alba strain ATCC BAA-2165 associated with honeybees.</title>
        <authorList>
            <person name="Qiao J."/>
            <person name="Chen L."/>
            <person name="Li Y."/>
            <person name="Wang J."/>
            <person name="Zhang W."/>
            <person name="Chen S."/>
        </authorList>
    </citation>
    <scope>NUCLEOTIDE SEQUENCE [LARGE SCALE GENOMIC DNA]</scope>
    <source>
        <strain evidence="3">ATCC BAA-2165 / BE74</strain>
    </source>
</reference>
<reference evidence="2 3" key="1">
    <citation type="journal article" date="2012" name="J. Bacteriol.">
        <title>Whole-Genome Sequence of Nocardiopsis alba Strain ATCC BAA-2165, Associated with Honeybees.</title>
        <authorList>
            <person name="Qiao J."/>
            <person name="Chen L."/>
            <person name="Li Y."/>
            <person name="Wang J."/>
            <person name="Zhang W."/>
            <person name="Chen S."/>
        </authorList>
    </citation>
    <scope>NUCLEOTIDE SEQUENCE [LARGE SCALE GENOMIC DNA]</scope>
    <source>
        <strain evidence="3">ATCC BAA-2165 / BE74</strain>
    </source>
</reference>
<evidence type="ECO:0000313" key="3">
    <source>
        <dbReference type="Proteomes" id="UP000003779"/>
    </source>
</evidence>
<dbReference type="EMBL" id="CP003788">
    <property type="protein sequence ID" value="AFR07784.1"/>
    <property type="molecule type" value="Genomic_DNA"/>
</dbReference>
<dbReference type="KEGG" id="nal:B005_3832"/>
<feature type="compositionally biased region" description="Basic and acidic residues" evidence="1">
    <location>
        <begin position="20"/>
        <end position="30"/>
    </location>
</feature>